<evidence type="ECO:0000256" key="10">
    <source>
        <dbReference type="ARBA" id="ARBA00048552"/>
    </source>
</evidence>
<sequence>MHELLLPSEVEFTQGESAVAAELVISPCFFGYGTTLGNALRRVLLSSLPGAAVEAFKIKGTSHEFSSVEGVKEDVVDIILNLKQVAVKVFTDEPVILKINKKGKGKVTAGDIEPNANAEIINKDLLIATLTTDKEFEMTIIAGRGRGYKPAEEKDKADYDLGTIVIDSLYNPVKDVGYSVEYTRVGDVTNYEKLNLKIETNGVLSPREAVYQSTKIITDHFNIISNTLGEMTDSASDESEQSNYAKITEEEQTEEIKPEVDEDKKKANKTAKENKKKPTAKKVKTKK</sequence>
<keyword evidence="7" id="KW-0804">Transcription</keyword>
<dbReference type="InterPro" id="IPR036643">
    <property type="entry name" value="RNApol_insert_sf"/>
</dbReference>
<dbReference type="GO" id="GO:0005737">
    <property type="term" value="C:cytoplasm"/>
    <property type="evidence" value="ECO:0007669"/>
    <property type="project" value="UniProtKB-ARBA"/>
</dbReference>
<dbReference type="NCBIfam" id="TIGR02027">
    <property type="entry name" value="rpoA"/>
    <property type="match status" value="1"/>
</dbReference>
<evidence type="ECO:0000313" key="14">
    <source>
        <dbReference type="Proteomes" id="UP000231183"/>
    </source>
</evidence>
<dbReference type="SUPFAM" id="SSF56553">
    <property type="entry name" value="Insert subdomain of RNA polymerase alpha subunit"/>
    <property type="match status" value="1"/>
</dbReference>
<dbReference type="Pfam" id="PF01000">
    <property type="entry name" value="RNA_pol_A_bac"/>
    <property type="match status" value="1"/>
</dbReference>
<dbReference type="GO" id="GO:0046983">
    <property type="term" value="F:protein dimerization activity"/>
    <property type="evidence" value="ECO:0007669"/>
    <property type="project" value="InterPro"/>
</dbReference>
<feature type="domain" description="DNA-directed RNA polymerase RpoA/D/Rpb3-type" evidence="12">
    <location>
        <begin position="20"/>
        <end position="227"/>
    </location>
</feature>
<dbReference type="InterPro" id="IPR011262">
    <property type="entry name" value="DNA-dir_RNA_pol_insert"/>
</dbReference>
<comment type="similarity">
    <text evidence="1">Belongs to the RNA polymerase alpha chain family.</text>
</comment>
<evidence type="ECO:0000256" key="4">
    <source>
        <dbReference type="ARBA" id="ARBA00022478"/>
    </source>
</evidence>
<keyword evidence="5" id="KW-0808">Transferase</keyword>
<dbReference type="SUPFAM" id="SSF55257">
    <property type="entry name" value="RBP11-like subunits of RNA polymerase"/>
    <property type="match status" value="1"/>
</dbReference>
<evidence type="ECO:0000256" key="1">
    <source>
        <dbReference type="ARBA" id="ARBA00007123"/>
    </source>
</evidence>
<evidence type="ECO:0000256" key="11">
    <source>
        <dbReference type="SAM" id="MobiDB-lite"/>
    </source>
</evidence>
<evidence type="ECO:0000259" key="12">
    <source>
        <dbReference type="SMART" id="SM00662"/>
    </source>
</evidence>
<dbReference type="Gene3D" id="2.170.120.12">
    <property type="entry name" value="DNA-directed RNA polymerase, insert domain"/>
    <property type="match status" value="1"/>
</dbReference>
<reference evidence="14" key="1">
    <citation type="submission" date="2017-09" db="EMBL/GenBank/DDBJ databases">
        <title>Depth-based differentiation of microbial function through sediment-hosted aquifers and enrichment of novel symbionts in the deep terrestrial subsurface.</title>
        <authorList>
            <person name="Probst A.J."/>
            <person name="Ladd B."/>
            <person name="Jarett J.K."/>
            <person name="Geller-Mcgrath D.E."/>
            <person name="Sieber C.M.K."/>
            <person name="Emerson J.B."/>
            <person name="Anantharaman K."/>
            <person name="Thomas B.C."/>
            <person name="Malmstrom R."/>
            <person name="Stieglmeier M."/>
            <person name="Klingl A."/>
            <person name="Woyke T."/>
            <person name="Ryan C.M."/>
            <person name="Banfield J.F."/>
        </authorList>
    </citation>
    <scope>NUCLEOTIDE SEQUENCE [LARGE SCALE GENOMIC DNA]</scope>
</reference>
<dbReference type="Proteomes" id="UP000231183">
    <property type="component" value="Unassembled WGS sequence"/>
</dbReference>
<dbReference type="EC" id="2.7.7.6" evidence="2"/>
<accession>A0A2M6W4V0</accession>
<comment type="catalytic activity">
    <reaction evidence="10">
        <text>RNA(n) + a ribonucleoside 5'-triphosphate = RNA(n+1) + diphosphate</text>
        <dbReference type="Rhea" id="RHEA:21248"/>
        <dbReference type="Rhea" id="RHEA-COMP:14527"/>
        <dbReference type="Rhea" id="RHEA-COMP:17342"/>
        <dbReference type="ChEBI" id="CHEBI:33019"/>
        <dbReference type="ChEBI" id="CHEBI:61557"/>
        <dbReference type="ChEBI" id="CHEBI:140395"/>
        <dbReference type="EC" id="2.7.7.6"/>
    </reaction>
</comment>
<organism evidence="13 14">
    <name type="scientific">Candidatus Magasanikbacteria bacterium CG10_big_fil_rev_8_21_14_0_10_40_10</name>
    <dbReference type="NCBI Taxonomy" id="1974648"/>
    <lineage>
        <taxon>Bacteria</taxon>
        <taxon>Candidatus Magasanikiibacteriota</taxon>
    </lineage>
</organism>
<dbReference type="GO" id="GO:0000428">
    <property type="term" value="C:DNA-directed RNA polymerase complex"/>
    <property type="evidence" value="ECO:0007669"/>
    <property type="project" value="UniProtKB-KW"/>
</dbReference>
<evidence type="ECO:0000256" key="9">
    <source>
        <dbReference type="ARBA" id="ARBA00033070"/>
    </source>
</evidence>
<dbReference type="InterPro" id="IPR011773">
    <property type="entry name" value="DNA-dir_RpoA"/>
</dbReference>
<dbReference type="FunFam" id="2.170.120.12:FF:000001">
    <property type="entry name" value="DNA-directed RNA polymerase subunit alpha"/>
    <property type="match status" value="1"/>
</dbReference>
<dbReference type="EMBL" id="PFBX01000005">
    <property type="protein sequence ID" value="PIT87819.1"/>
    <property type="molecule type" value="Genomic_DNA"/>
</dbReference>
<evidence type="ECO:0000313" key="13">
    <source>
        <dbReference type="EMBL" id="PIT87819.1"/>
    </source>
</evidence>
<dbReference type="Pfam" id="PF01193">
    <property type="entry name" value="RNA_pol_L"/>
    <property type="match status" value="1"/>
</dbReference>
<feature type="region of interest" description="Disordered" evidence="11">
    <location>
        <begin position="231"/>
        <end position="287"/>
    </location>
</feature>
<feature type="compositionally biased region" description="Basic and acidic residues" evidence="11">
    <location>
        <begin position="254"/>
        <end position="273"/>
    </location>
</feature>
<dbReference type="GO" id="GO:0003899">
    <property type="term" value="F:DNA-directed RNA polymerase activity"/>
    <property type="evidence" value="ECO:0007669"/>
    <property type="project" value="UniProtKB-EC"/>
</dbReference>
<evidence type="ECO:0000256" key="6">
    <source>
        <dbReference type="ARBA" id="ARBA00022695"/>
    </source>
</evidence>
<evidence type="ECO:0000256" key="8">
    <source>
        <dbReference type="ARBA" id="ARBA00032524"/>
    </source>
</evidence>
<dbReference type="SMART" id="SM00662">
    <property type="entry name" value="RPOLD"/>
    <property type="match status" value="1"/>
</dbReference>
<dbReference type="CDD" id="cd06928">
    <property type="entry name" value="RNAP_alpha_NTD"/>
    <property type="match status" value="1"/>
</dbReference>
<dbReference type="Gene3D" id="3.30.1360.10">
    <property type="entry name" value="RNA polymerase, RBP11-like subunit"/>
    <property type="match status" value="1"/>
</dbReference>
<name>A0A2M6W4V0_9BACT</name>
<feature type="compositionally biased region" description="Basic residues" evidence="11">
    <location>
        <begin position="274"/>
        <end position="287"/>
    </location>
</feature>
<proteinExistence type="inferred from homology"/>
<dbReference type="GO" id="GO:0003677">
    <property type="term" value="F:DNA binding"/>
    <property type="evidence" value="ECO:0007669"/>
    <property type="project" value="InterPro"/>
</dbReference>
<dbReference type="GO" id="GO:0006351">
    <property type="term" value="P:DNA-templated transcription"/>
    <property type="evidence" value="ECO:0007669"/>
    <property type="project" value="InterPro"/>
</dbReference>
<gene>
    <name evidence="13" type="primary">rpoA</name>
    <name evidence="13" type="ORF">COU31_00620</name>
</gene>
<dbReference type="InterPro" id="IPR011263">
    <property type="entry name" value="DNA-dir_RNA_pol_RpoA/D/Rpb3"/>
</dbReference>
<keyword evidence="4 13" id="KW-0240">DNA-directed RNA polymerase</keyword>
<dbReference type="AlphaFoldDB" id="A0A2M6W4V0"/>
<evidence type="ECO:0000256" key="3">
    <source>
        <dbReference type="ARBA" id="ARBA00015972"/>
    </source>
</evidence>
<keyword evidence="6" id="KW-0548">Nucleotidyltransferase</keyword>
<evidence type="ECO:0000256" key="5">
    <source>
        <dbReference type="ARBA" id="ARBA00022679"/>
    </source>
</evidence>
<protein>
    <recommendedName>
        <fullName evidence="3">DNA-directed RNA polymerase subunit alpha</fullName>
        <ecNumber evidence="2">2.7.7.6</ecNumber>
    </recommendedName>
    <alternativeName>
        <fullName evidence="9">RNA polymerase subunit alpha</fullName>
    </alternativeName>
    <alternativeName>
        <fullName evidence="8">Transcriptase subunit alpha</fullName>
    </alternativeName>
</protein>
<evidence type="ECO:0000256" key="2">
    <source>
        <dbReference type="ARBA" id="ARBA00012418"/>
    </source>
</evidence>
<dbReference type="InterPro" id="IPR036603">
    <property type="entry name" value="RBP11-like"/>
</dbReference>
<comment type="caution">
    <text evidence="13">The sequence shown here is derived from an EMBL/GenBank/DDBJ whole genome shotgun (WGS) entry which is preliminary data.</text>
</comment>
<evidence type="ECO:0000256" key="7">
    <source>
        <dbReference type="ARBA" id="ARBA00023163"/>
    </source>
</evidence>